<reference evidence="1" key="1">
    <citation type="journal article" date="2023" name="IScience">
        <title>Live-bearing cockroach genome reveals convergent evolutionary mechanisms linked to viviparity in insects and beyond.</title>
        <authorList>
            <person name="Fouks B."/>
            <person name="Harrison M.C."/>
            <person name="Mikhailova A.A."/>
            <person name="Marchal E."/>
            <person name="English S."/>
            <person name="Carruthers M."/>
            <person name="Jennings E.C."/>
            <person name="Chiamaka E.L."/>
            <person name="Frigard R.A."/>
            <person name="Pippel M."/>
            <person name="Attardo G.M."/>
            <person name="Benoit J.B."/>
            <person name="Bornberg-Bauer E."/>
            <person name="Tobe S.S."/>
        </authorList>
    </citation>
    <scope>NUCLEOTIDE SEQUENCE</scope>
    <source>
        <strain evidence="1">Stay&amp;Tobe</strain>
    </source>
</reference>
<dbReference type="EMBL" id="JASPKZ010001615">
    <property type="protein sequence ID" value="KAJ9597384.1"/>
    <property type="molecule type" value="Genomic_DNA"/>
</dbReference>
<name>A0AAD8AE15_DIPPU</name>
<feature type="non-terminal residue" evidence="1">
    <location>
        <position position="1"/>
    </location>
</feature>
<organism evidence="1 2">
    <name type="scientific">Diploptera punctata</name>
    <name type="common">Pacific beetle cockroach</name>
    <dbReference type="NCBI Taxonomy" id="6984"/>
    <lineage>
        <taxon>Eukaryota</taxon>
        <taxon>Metazoa</taxon>
        <taxon>Ecdysozoa</taxon>
        <taxon>Arthropoda</taxon>
        <taxon>Hexapoda</taxon>
        <taxon>Insecta</taxon>
        <taxon>Pterygota</taxon>
        <taxon>Neoptera</taxon>
        <taxon>Polyneoptera</taxon>
        <taxon>Dictyoptera</taxon>
        <taxon>Blattodea</taxon>
        <taxon>Blaberoidea</taxon>
        <taxon>Blaberidae</taxon>
        <taxon>Diplopterinae</taxon>
        <taxon>Diploptera</taxon>
    </lineage>
</organism>
<evidence type="ECO:0000313" key="2">
    <source>
        <dbReference type="Proteomes" id="UP001233999"/>
    </source>
</evidence>
<protein>
    <submittedName>
        <fullName evidence="1">Uncharacterized protein</fullName>
    </submittedName>
</protein>
<dbReference type="Proteomes" id="UP001233999">
    <property type="component" value="Unassembled WGS sequence"/>
</dbReference>
<sequence>LLAYRPAAYPTRVEVYDEKINRIRKDVKEELKHTLALSDPCTLYLTKFEINLIIMIAHNRAKLINWLRTVYICNCLRFDVFFIINVRNRILLLLVMTNVKKAFAFLLKYSMLIAKSSSFCLRASLEILVASLFRLRFSLAAELYSLIMEMLIKHVPQLHHVSSSTRLKGRTFFFAGLIKHVPQVDRHVPRLHHGPFEILLHYRKEGLTGIFQVSHKMRTPEGPLSAKHFPFFS</sequence>
<feature type="non-terminal residue" evidence="1">
    <location>
        <position position="233"/>
    </location>
</feature>
<evidence type="ECO:0000313" key="1">
    <source>
        <dbReference type="EMBL" id="KAJ9597384.1"/>
    </source>
</evidence>
<accession>A0AAD8AE15</accession>
<gene>
    <name evidence="1" type="ORF">L9F63_011773</name>
</gene>
<keyword evidence="2" id="KW-1185">Reference proteome</keyword>
<comment type="caution">
    <text evidence="1">The sequence shown here is derived from an EMBL/GenBank/DDBJ whole genome shotgun (WGS) entry which is preliminary data.</text>
</comment>
<proteinExistence type="predicted"/>
<reference evidence="1" key="2">
    <citation type="submission" date="2023-05" db="EMBL/GenBank/DDBJ databases">
        <authorList>
            <person name="Fouks B."/>
        </authorList>
    </citation>
    <scope>NUCLEOTIDE SEQUENCE</scope>
    <source>
        <strain evidence="1">Stay&amp;Tobe</strain>
        <tissue evidence="1">Testes</tissue>
    </source>
</reference>
<dbReference type="AlphaFoldDB" id="A0AAD8AE15"/>